<comment type="caution">
    <text evidence="4">The sequence shown here is derived from an EMBL/GenBank/DDBJ whole genome shotgun (WGS) entry which is preliminary data.</text>
</comment>
<keyword evidence="3" id="KW-0732">Signal</keyword>
<sequence>MPSRSRRHAVLLLLLFSFFTRRTQPPSARFCRPPPSYPHITDGIPKSASDRLQPTSLSLFPSPPLPTVSPSSSRVPDADRTPRGAALFRRRCRVEKGFEPEPRIEVDPSRIRELTLKFSGFVAGLFGASFPFLEGNVTASCSLCAIGCKELFTDRHRYPGVLYIVVMLMGYVMDWNYMSMNFKVLRLGVSFGITRLIHVSFGITRLICTSFGITRLICASFGITRLIGASFGITRLIGKGTARGRPTRGKKDV</sequence>
<organism evidence="4 5">
    <name type="scientific">Cucumis melo var. makuwa</name>
    <name type="common">Oriental melon</name>
    <dbReference type="NCBI Taxonomy" id="1194695"/>
    <lineage>
        <taxon>Eukaryota</taxon>
        <taxon>Viridiplantae</taxon>
        <taxon>Streptophyta</taxon>
        <taxon>Embryophyta</taxon>
        <taxon>Tracheophyta</taxon>
        <taxon>Spermatophyta</taxon>
        <taxon>Magnoliopsida</taxon>
        <taxon>eudicotyledons</taxon>
        <taxon>Gunneridae</taxon>
        <taxon>Pentapetalae</taxon>
        <taxon>rosids</taxon>
        <taxon>fabids</taxon>
        <taxon>Cucurbitales</taxon>
        <taxon>Cucurbitaceae</taxon>
        <taxon>Benincaseae</taxon>
        <taxon>Cucumis</taxon>
    </lineage>
</organism>
<evidence type="ECO:0000256" key="3">
    <source>
        <dbReference type="SAM" id="SignalP"/>
    </source>
</evidence>
<accession>A0A5A7V3M9</accession>
<proteinExistence type="predicted"/>
<keyword evidence="2" id="KW-1133">Transmembrane helix</keyword>
<reference evidence="4 5" key="1">
    <citation type="submission" date="2019-08" db="EMBL/GenBank/DDBJ databases">
        <title>Draft genome sequences of two oriental melons (Cucumis melo L. var makuwa).</title>
        <authorList>
            <person name="Kwon S.-Y."/>
        </authorList>
    </citation>
    <scope>NUCLEOTIDE SEQUENCE [LARGE SCALE GENOMIC DNA]</scope>
    <source>
        <strain evidence="5">cv. SW 3</strain>
        <tissue evidence="4">Leaf</tissue>
    </source>
</reference>
<dbReference type="EMBL" id="SSTE01004728">
    <property type="protein sequence ID" value="KAA0061890.1"/>
    <property type="molecule type" value="Genomic_DNA"/>
</dbReference>
<gene>
    <name evidence="4" type="ORF">E6C27_scaffold89G001400</name>
</gene>
<feature type="region of interest" description="Disordered" evidence="1">
    <location>
        <begin position="41"/>
        <end position="81"/>
    </location>
</feature>
<evidence type="ECO:0000256" key="1">
    <source>
        <dbReference type="SAM" id="MobiDB-lite"/>
    </source>
</evidence>
<protein>
    <submittedName>
        <fullName evidence="4">Uncharacterized protein</fullName>
    </submittedName>
</protein>
<evidence type="ECO:0000313" key="5">
    <source>
        <dbReference type="Proteomes" id="UP000321393"/>
    </source>
</evidence>
<keyword evidence="2" id="KW-0472">Membrane</keyword>
<feature type="chain" id="PRO_5022851893" evidence="3">
    <location>
        <begin position="24"/>
        <end position="253"/>
    </location>
</feature>
<keyword evidence="2" id="KW-0812">Transmembrane</keyword>
<dbReference type="AlphaFoldDB" id="A0A5A7V3M9"/>
<evidence type="ECO:0000256" key="2">
    <source>
        <dbReference type="SAM" id="Phobius"/>
    </source>
</evidence>
<feature type="transmembrane region" description="Helical" evidence="2">
    <location>
        <begin position="213"/>
        <end position="238"/>
    </location>
</feature>
<dbReference type="Proteomes" id="UP000321393">
    <property type="component" value="Unassembled WGS sequence"/>
</dbReference>
<name>A0A5A7V3M9_CUCMM</name>
<evidence type="ECO:0000313" key="4">
    <source>
        <dbReference type="EMBL" id="KAA0061890.1"/>
    </source>
</evidence>
<feature type="signal peptide" evidence="3">
    <location>
        <begin position="1"/>
        <end position="23"/>
    </location>
</feature>
<feature type="transmembrane region" description="Helical" evidence="2">
    <location>
        <begin position="158"/>
        <end position="177"/>
    </location>
</feature>